<organism evidence="7 8">
    <name type="scientific">Mesorhabditis belari</name>
    <dbReference type="NCBI Taxonomy" id="2138241"/>
    <lineage>
        <taxon>Eukaryota</taxon>
        <taxon>Metazoa</taxon>
        <taxon>Ecdysozoa</taxon>
        <taxon>Nematoda</taxon>
        <taxon>Chromadorea</taxon>
        <taxon>Rhabditida</taxon>
        <taxon>Rhabditina</taxon>
        <taxon>Rhabditomorpha</taxon>
        <taxon>Rhabditoidea</taxon>
        <taxon>Rhabditidae</taxon>
        <taxon>Mesorhabditinae</taxon>
        <taxon>Mesorhabditis</taxon>
    </lineage>
</organism>
<dbReference type="GO" id="GO:0016020">
    <property type="term" value="C:membrane"/>
    <property type="evidence" value="ECO:0007669"/>
    <property type="project" value="TreeGrafter"/>
</dbReference>
<dbReference type="GO" id="GO:0007015">
    <property type="term" value="P:actin filament organization"/>
    <property type="evidence" value="ECO:0007669"/>
    <property type="project" value="TreeGrafter"/>
</dbReference>
<dbReference type="InterPro" id="IPR027417">
    <property type="entry name" value="P-loop_NTPase"/>
</dbReference>
<dbReference type="Gene3D" id="1.20.120.720">
    <property type="entry name" value="Myosin VI head, motor domain, U50 subdomain"/>
    <property type="match status" value="2"/>
</dbReference>
<dbReference type="SUPFAM" id="SSF52540">
    <property type="entry name" value="P-loop containing nucleoside triphosphate hydrolases"/>
    <property type="match status" value="1"/>
</dbReference>
<keyword evidence="1" id="KW-0547">Nucleotide-binding</keyword>
<keyword evidence="2" id="KW-0067">ATP-binding</keyword>
<dbReference type="AlphaFoldDB" id="A0AAF3EXP3"/>
<keyword evidence="3" id="KW-0518">Myosin</keyword>
<dbReference type="GO" id="GO:0016459">
    <property type="term" value="C:myosin complex"/>
    <property type="evidence" value="ECO:0007669"/>
    <property type="project" value="UniProtKB-KW"/>
</dbReference>
<name>A0AAF3EXP3_9BILA</name>
<dbReference type="PANTHER" id="PTHR13140:SF498">
    <property type="entry name" value="DACHS, ISOFORM E"/>
    <property type="match status" value="1"/>
</dbReference>
<dbReference type="PANTHER" id="PTHR13140">
    <property type="entry name" value="MYOSIN"/>
    <property type="match status" value="1"/>
</dbReference>
<accession>A0AAF3EXP3</accession>
<feature type="domain" description="Myosin motor" evidence="6">
    <location>
        <begin position="94"/>
        <end position="260"/>
    </location>
</feature>
<keyword evidence="7" id="KW-1185">Reference proteome</keyword>
<evidence type="ECO:0000313" key="7">
    <source>
        <dbReference type="Proteomes" id="UP000887575"/>
    </source>
</evidence>
<dbReference type="GO" id="GO:0005737">
    <property type="term" value="C:cytoplasm"/>
    <property type="evidence" value="ECO:0007669"/>
    <property type="project" value="TreeGrafter"/>
</dbReference>
<evidence type="ECO:0000256" key="2">
    <source>
        <dbReference type="ARBA" id="ARBA00022840"/>
    </source>
</evidence>
<dbReference type="Pfam" id="PF00063">
    <property type="entry name" value="Myosin_head"/>
    <property type="match status" value="1"/>
</dbReference>
<dbReference type="WBParaSite" id="MBELARI_LOCUS18862">
    <property type="protein sequence ID" value="MBELARI_LOCUS18862"/>
    <property type="gene ID" value="MBELARI_LOCUS18862"/>
</dbReference>
<evidence type="ECO:0000259" key="6">
    <source>
        <dbReference type="Pfam" id="PF00063"/>
    </source>
</evidence>
<dbReference type="GO" id="GO:0005524">
    <property type="term" value="F:ATP binding"/>
    <property type="evidence" value="ECO:0007669"/>
    <property type="project" value="UniProtKB-KW"/>
</dbReference>
<protein>
    <recommendedName>
        <fullName evidence="6">Myosin motor domain-containing protein</fullName>
    </recommendedName>
</protein>
<dbReference type="Gene3D" id="3.40.850.10">
    <property type="entry name" value="Kinesin motor domain"/>
    <property type="match status" value="2"/>
</dbReference>
<dbReference type="InterPro" id="IPR036961">
    <property type="entry name" value="Kinesin_motor_dom_sf"/>
</dbReference>
<keyword evidence="4" id="KW-0505">Motor protein</keyword>
<evidence type="ECO:0000256" key="5">
    <source>
        <dbReference type="ARBA" id="ARBA00023203"/>
    </source>
</evidence>
<dbReference type="GO" id="GO:0003774">
    <property type="term" value="F:cytoskeletal motor activity"/>
    <property type="evidence" value="ECO:0007669"/>
    <property type="project" value="InterPro"/>
</dbReference>
<evidence type="ECO:0000313" key="8">
    <source>
        <dbReference type="WBParaSite" id="MBELARI_LOCUS18862"/>
    </source>
</evidence>
<evidence type="ECO:0000256" key="3">
    <source>
        <dbReference type="ARBA" id="ARBA00023123"/>
    </source>
</evidence>
<dbReference type="Gene3D" id="1.20.58.530">
    <property type="match status" value="2"/>
</dbReference>
<proteinExistence type="predicted"/>
<evidence type="ECO:0000256" key="4">
    <source>
        <dbReference type="ARBA" id="ARBA00023175"/>
    </source>
</evidence>
<dbReference type="Proteomes" id="UP000887575">
    <property type="component" value="Unassembled WGS sequence"/>
</dbReference>
<dbReference type="GO" id="GO:0051015">
    <property type="term" value="F:actin filament binding"/>
    <property type="evidence" value="ECO:0007669"/>
    <property type="project" value="TreeGrafter"/>
</dbReference>
<reference evidence="8" key="1">
    <citation type="submission" date="2024-02" db="UniProtKB">
        <authorList>
            <consortium name="WormBaseParasite"/>
        </authorList>
    </citation>
    <scope>IDENTIFICATION</scope>
</reference>
<sequence>MERDHLVASLYSRLVQMVIRRTNALFELGSSNDSEDGSVNDDSGIGSVIEIGSSKIDIIDIAGLTGVNQRGTRSLHELCANMAAEKTRHFFMRFGFFNIVDQACDNSRGSMQNVLEMVHQRKHEFTFVHVSPEEILVRHYEGRVPISYNITKIVENNRNTIRKEMVSLFDSKSCSFKFAVTLFTSDLNAMAQSDQYSPKVIKCPVVDANQTFSQQFLNKVDTLLKKCATRPHQIVHCMKTNNNQEFAKFNLDTVRAQIKQWHLAKAIANEEIDKKEPKGLEKKSEMIRKLPPDRSYAIRNGRKHHFPQRRQMVVDYQDMLSGVSLRAGDIVKALSFHSDDAYLITTANDARASVPCRFTEKSPPPATVFNV</sequence>
<evidence type="ECO:0000256" key="1">
    <source>
        <dbReference type="ARBA" id="ARBA00022741"/>
    </source>
</evidence>
<dbReference type="InterPro" id="IPR001609">
    <property type="entry name" value="Myosin_head_motor_dom-like"/>
</dbReference>
<keyword evidence="5" id="KW-0009">Actin-binding</keyword>